<evidence type="ECO:0000313" key="1">
    <source>
        <dbReference type="EMBL" id="MPM24326.1"/>
    </source>
</evidence>
<dbReference type="Gene3D" id="1.10.287.1120">
    <property type="entry name" value="Bipartite methylase S protein"/>
    <property type="match status" value="1"/>
</dbReference>
<dbReference type="AlphaFoldDB" id="A0A644Y6Y1"/>
<organism evidence="1">
    <name type="scientific">bioreactor metagenome</name>
    <dbReference type="NCBI Taxonomy" id="1076179"/>
    <lineage>
        <taxon>unclassified sequences</taxon>
        <taxon>metagenomes</taxon>
        <taxon>ecological metagenomes</taxon>
    </lineage>
</organism>
<sequence>MDSDIELLEKRLQKTELIKQGMMQELLTGRIRLVAEYESYSTVAEDTPKYTNIQLILLFMKNIK</sequence>
<accession>A0A644Y6Y1</accession>
<evidence type="ECO:0008006" key="2">
    <source>
        <dbReference type="Google" id="ProtNLM"/>
    </source>
</evidence>
<dbReference type="EMBL" id="VSSQ01004237">
    <property type="protein sequence ID" value="MPM24326.1"/>
    <property type="molecule type" value="Genomic_DNA"/>
</dbReference>
<gene>
    <name evidence="1" type="ORF">SDC9_70808</name>
</gene>
<name>A0A644Y6Y1_9ZZZZ</name>
<dbReference type="SUPFAM" id="SSF116734">
    <property type="entry name" value="DNA methylase specificity domain"/>
    <property type="match status" value="1"/>
</dbReference>
<protein>
    <recommendedName>
        <fullName evidence="2">Type I restriction modification DNA specificity domain-containing protein</fullName>
    </recommendedName>
</protein>
<comment type="caution">
    <text evidence="1">The sequence shown here is derived from an EMBL/GenBank/DDBJ whole genome shotgun (WGS) entry which is preliminary data.</text>
</comment>
<proteinExistence type="predicted"/>
<reference evidence="1" key="1">
    <citation type="submission" date="2019-08" db="EMBL/GenBank/DDBJ databases">
        <authorList>
            <person name="Kucharzyk K."/>
            <person name="Murdoch R.W."/>
            <person name="Higgins S."/>
            <person name="Loffler F."/>
        </authorList>
    </citation>
    <scope>NUCLEOTIDE SEQUENCE</scope>
</reference>